<reference evidence="6 7" key="1">
    <citation type="submission" date="2014-03" db="EMBL/GenBank/DDBJ databases">
        <title>Bradyrhizobium valentinum sp. nov., isolated from effective nodules of Lupinus mariae-josephae, a lupine endemic of basic-lime soils in Eastern Spain.</title>
        <authorList>
            <person name="Duran D."/>
            <person name="Rey L."/>
            <person name="Navarro A."/>
            <person name="Busquets A."/>
            <person name="Imperial J."/>
            <person name="Ruiz-Argueso T."/>
        </authorList>
    </citation>
    <scope>NUCLEOTIDE SEQUENCE [LARGE SCALE GENOMIC DNA]</scope>
    <source>
        <strain evidence="6 7">Ro19</strain>
    </source>
</reference>
<evidence type="ECO:0000313" key="6">
    <source>
        <dbReference type="EMBL" id="KRR30368.1"/>
    </source>
</evidence>
<evidence type="ECO:0000256" key="4">
    <source>
        <dbReference type="SAM" id="MobiDB-lite"/>
    </source>
</evidence>
<sequence>MERIGKISTRKGNGAARPAEPDSARKLDLTALQQTPGFMIRILQLENFEAFYPYFESLNLSPLEYAILVTVRDNKTVTQSELAAVLKMQLPNLVKILSRMEEAGVLKRKRSARDKRAVELSLSVAGERRADEASRLGESFNAQTLSALSKSEQTAFLQMLVRLVEAHKHAASRRA</sequence>
<dbReference type="AlphaFoldDB" id="A0A0R3NJS1"/>
<keyword evidence="3" id="KW-0804">Transcription</keyword>
<evidence type="ECO:0000313" key="7">
    <source>
        <dbReference type="Proteomes" id="UP000052023"/>
    </source>
</evidence>
<evidence type="ECO:0000256" key="3">
    <source>
        <dbReference type="ARBA" id="ARBA00023163"/>
    </source>
</evidence>
<dbReference type="Gene3D" id="1.10.10.10">
    <property type="entry name" value="Winged helix-like DNA-binding domain superfamily/Winged helix DNA-binding domain"/>
    <property type="match status" value="1"/>
</dbReference>
<evidence type="ECO:0000256" key="1">
    <source>
        <dbReference type="ARBA" id="ARBA00023015"/>
    </source>
</evidence>
<feature type="domain" description="HTH marR-type" evidence="5">
    <location>
        <begin position="29"/>
        <end position="165"/>
    </location>
</feature>
<dbReference type="EMBL" id="LLYA01000001">
    <property type="protein sequence ID" value="KRR30368.1"/>
    <property type="molecule type" value="Genomic_DNA"/>
</dbReference>
<keyword evidence="2" id="KW-0238">DNA-binding</keyword>
<keyword evidence="1" id="KW-0805">Transcription regulation</keyword>
<evidence type="ECO:0000256" key="2">
    <source>
        <dbReference type="ARBA" id="ARBA00023125"/>
    </source>
</evidence>
<dbReference type="PRINTS" id="PR00598">
    <property type="entry name" value="HTHMARR"/>
</dbReference>
<dbReference type="InterPro" id="IPR000835">
    <property type="entry name" value="HTH_MarR-typ"/>
</dbReference>
<proteinExistence type="predicted"/>
<dbReference type="GO" id="GO:0003677">
    <property type="term" value="F:DNA binding"/>
    <property type="evidence" value="ECO:0007669"/>
    <property type="project" value="UniProtKB-KW"/>
</dbReference>
<protein>
    <recommendedName>
        <fullName evidence="5">HTH marR-type domain-containing protein</fullName>
    </recommendedName>
</protein>
<gene>
    <name evidence="6" type="ORF">CQ13_01580</name>
</gene>
<dbReference type="SUPFAM" id="SSF46785">
    <property type="entry name" value="Winged helix' DNA-binding domain"/>
    <property type="match status" value="1"/>
</dbReference>
<name>A0A0R3NJS1_9BRAD</name>
<dbReference type="PANTHER" id="PTHR42756">
    <property type="entry name" value="TRANSCRIPTIONAL REGULATOR, MARR"/>
    <property type="match status" value="1"/>
</dbReference>
<dbReference type="Proteomes" id="UP000052023">
    <property type="component" value="Unassembled WGS sequence"/>
</dbReference>
<dbReference type="InterPro" id="IPR036388">
    <property type="entry name" value="WH-like_DNA-bd_sf"/>
</dbReference>
<dbReference type="RefSeq" id="WP_057841249.1">
    <property type="nucleotide sequence ID" value="NZ_LLYA01000001.1"/>
</dbReference>
<feature type="region of interest" description="Disordered" evidence="4">
    <location>
        <begin position="1"/>
        <end position="22"/>
    </location>
</feature>
<dbReference type="InterPro" id="IPR036390">
    <property type="entry name" value="WH_DNA-bd_sf"/>
</dbReference>
<accession>A0A0R3NJS1</accession>
<dbReference type="PANTHER" id="PTHR42756:SF1">
    <property type="entry name" value="TRANSCRIPTIONAL REPRESSOR OF EMRAB OPERON"/>
    <property type="match status" value="1"/>
</dbReference>
<evidence type="ECO:0000259" key="5">
    <source>
        <dbReference type="PROSITE" id="PS50995"/>
    </source>
</evidence>
<dbReference type="Pfam" id="PF01047">
    <property type="entry name" value="MarR"/>
    <property type="match status" value="1"/>
</dbReference>
<keyword evidence="7" id="KW-1185">Reference proteome</keyword>
<dbReference type="SMART" id="SM00347">
    <property type="entry name" value="HTH_MARR"/>
    <property type="match status" value="1"/>
</dbReference>
<dbReference type="GO" id="GO:0003700">
    <property type="term" value="F:DNA-binding transcription factor activity"/>
    <property type="evidence" value="ECO:0007669"/>
    <property type="project" value="InterPro"/>
</dbReference>
<dbReference type="PROSITE" id="PS50995">
    <property type="entry name" value="HTH_MARR_2"/>
    <property type="match status" value="1"/>
</dbReference>
<comment type="caution">
    <text evidence="6">The sequence shown here is derived from an EMBL/GenBank/DDBJ whole genome shotgun (WGS) entry which is preliminary data.</text>
</comment>
<organism evidence="6 7">
    <name type="scientific">Bradyrhizobium retamae</name>
    <dbReference type="NCBI Taxonomy" id="1300035"/>
    <lineage>
        <taxon>Bacteria</taxon>
        <taxon>Pseudomonadati</taxon>
        <taxon>Pseudomonadota</taxon>
        <taxon>Alphaproteobacteria</taxon>
        <taxon>Hyphomicrobiales</taxon>
        <taxon>Nitrobacteraceae</taxon>
        <taxon>Bradyrhizobium</taxon>
    </lineage>
</organism>